<keyword evidence="3" id="KW-1185">Reference proteome</keyword>
<evidence type="ECO:0000313" key="2">
    <source>
        <dbReference type="EMBL" id="ALH23397.1"/>
    </source>
</evidence>
<feature type="region of interest" description="Disordered" evidence="1">
    <location>
        <begin position="47"/>
        <end position="73"/>
    </location>
</feature>
<evidence type="ECO:0000313" key="3">
    <source>
        <dbReference type="Proteomes" id="UP000203826"/>
    </source>
</evidence>
<dbReference type="Proteomes" id="UP000203826">
    <property type="component" value="Segment"/>
</dbReference>
<reference evidence="2 3" key="1">
    <citation type="journal article" date="2015" name="Genome Announc.">
        <title>The 474-Kilobase-Pair Complete Genome Sequence of CeV-01B, a Virus Infecting Haptolina (Chrysochromulina) ericina (Prymnesiophyceae).</title>
        <authorList>
            <person name="Gallot-Lavallee L."/>
            <person name="Pagarete A."/>
            <person name="Legendre M."/>
            <person name="Santini S."/>
            <person name="Sandaa R.A."/>
            <person name="Himmelbauer H."/>
            <person name="Ogata H."/>
            <person name="Bratbak G."/>
            <person name="Claverie J.M."/>
        </authorList>
    </citation>
    <scope>NUCLEOTIDE SEQUENCE [LARGE SCALE GENOMIC DNA]</scope>
    <source>
        <strain evidence="2">CeV-01B</strain>
    </source>
</reference>
<dbReference type="KEGG" id="vg:26049358"/>
<gene>
    <name evidence="2" type="ORF">ceV_491</name>
</gene>
<dbReference type="EMBL" id="KT820662">
    <property type="protein sequence ID" value="ALH23397.1"/>
    <property type="molecule type" value="Genomic_DNA"/>
</dbReference>
<protein>
    <submittedName>
        <fullName evidence="2">Uncharacterized protein</fullName>
    </submittedName>
</protein>
<organism evidence="2 3">
    <name type="scientific">Chrysochromulina ericina virus CeV-01B</name>
    <dbReference type="NCBI Taxonomy" id="3070830"/>
    <lineage>
        <taxon>Viruses</taxon>
        <taxon>Varidnaviria</taxon>
        <taxon>Bamfordvirae</taxon>
        <taxon>Nucleocytoviricota</taxon>
        <taxon>Megaviricetes</taxon>
        <taxon>Imitervirales</taxon>
        <taxon>Mesomimiviridae</taxon>
        <taxon>Tethysvirus</taxon>
        <taxon>Tethysvirus raunefjordenense</taxon>
    </lineage>
</organism>
<accession>A0A0N9R4E4</accession>
<proteinExistence type="predicted"/>
<name>A0A0N9R4E4_9VIRU</name>
<sequence>MSHQIIQICDEKYKKVLIQNSSCCGAASDAWVPSYPSVSMKIIDNTSSSKNQSLSDKSELESSSLVSSNNNFL</sequence>
<evidence type="ECO:0000256" key="1">
    <source>
        <dbReference type="SAM" id="MobiDB-lite"/>
    </source>
</evidence>